<dbReference type="Gene3D" id="1.10.20.10">
    <property type="entry name" value="Histone, subunit A"/>
    <property type="match status" value="1"/>
</dbReference>
<evidence type="ECO:0000256" key="2">
    <source>
        <dbReference type="ARBA" id="ARBA00023015"/>
    </source>
</evidence>
<dbReference type="InterPro" id="IPR003958">
    <property type="entry name" value="CBFA_NFYB_domain"/>
</dbReference>
<gene>
    <name evidence="6" type="ORF">BUALT_Bualt03G0224600</name>
</gene>
<comment type="caution">
    <text evidence="6">The sequence shown here is derived from an EMBL/GenBank/DDBJ whole genome shotgun (WGS) entry which is preliminary data.</text>
</comment>
<comment type="similarity">
    <text evidence="1">Belongs to the NFYB/HAP3 subunit family.</text>
</comment>
<keyword evidence="2" id="KW-0805">Transcription regulation</keyword>
<name>A0AAV6XY34_9LAMI</name>
<accession>A0AAV6XY34</accession>
<dbReference type="EMBL" id="WHWC01000003">
    <property type="protein sequence ID" value="KAG8387163.1"/>
    <property type="molecule type" value="Genomic_DNA"/>
</dbReference>
<dbReference type="InterPro" id="IPR027113">
    <property type="entry name" value="Transc_fact_NFYB/HAP3"/>
</dbReference>
<dbReference type="GO" id="GO:0016602">
    <property type="term" value="C:CCAAT-binding factor complex"/>
    <property type="evidence" value="ECO:0007669"/>
    <property type="project" value="InterPro"/>
</dbReference>
<dbReference type="GO" id="GO:0001228">
    <property type="term" value="F:DNA-binding transcription activator activity, RNA polymerase II-specific"/>
    <property type="evidence" value="ECO:0007669"/>
    <property type="project" value="InterPro"/>
</dbReference>
<feature type="domain" description="Transcription factor CBF/NF-Y/archaeal histone" evidence="5">
    <location>
        <begin position="83"/>
        <end position="144"/>
    </location>
</feature>
<dbReference type="Proteomes" id="UP000826271">
    <property type="component" value="Unassembled WGS sequence"/>
</dbReference>
<dbReference type="AlphaFoldDB" id="A0AAV6XY34"/>
<dbReference type="PANTHER" id="PTHR11064:SF115">
    <property type="entry name" value="NUCLEAR TRANSCRIPTION FACTOR Y SUBUNIT B-9"/>
    <property type="match status" value="1"/>
</dbReference>
<evidence type="ECO:0000313" key="6">
    <source>
        <dbReference type="EMBL" id="KAG8387163.1"/>
    </source>
</evidence>
<feature type="region of interest" description="Disordered" evidence="4">
    <location>
        <begin position="165"/>
        <end position="213"/>
    </location>
</feature>
<protein>
    <recommendedName>
        <fullName evidence="5">Transcription factor CBF/NF-Y/archaeal histone domain-containing protein</fullName>
    </recommendedName>
</protein>
<dbReference type="SUPFAM" id="SSF47113">
    <property type="entry name" value="Histone-fold"/>
    <property type="match status" value="1"/>
</dbReference>
<organism evidence="6 7">
    <name type="scientific">Buddleja alternifolia</name>
    <dbReference type="NCBI Taxonomy" id="168488"/>
    <lineage>
        <taxon>Eukaryota</taxon>
        <taxon>Viridiplantae</taxon>
        <taxon>Streptophyta</taxon>
        <taxon>Embryophyta</taxon>
        <taxon>Tracheophyta</taxon>
        <taxon>Spermatophyta</taxon>
        <taxon>Magnoliopsida</taxon>
        <taxon>eudicotyledons</taxon>
        <taxon>Gunneridae</taxon>
        <taxon>Pentapetalae</taxon>
        <taxon>asterids</taxon>
        <taxon>lamiids</taxon>
        <taxon>Lamiales</taxon>
        <taxon>Scrophulariaceae</taxon>
        <taxon>Buddlejeae</taxon>
        <taxon>Buddleja</taxon>
    </lineage>
</organism>
<evidence type="ECO:0000313" key="7">
    <source>
        <dbReference type="Proteomes" id="UP000826271"/>
    </source>
</evidence>
<dbReference type="GO" id="GO:0046982">
    <property type="term" value="F:protein heterodimerization activity"/>
    <property type="evidence" value="ECO:0007669"/>
    <property type="project" value="InterPro"/>
</dbReference>
<proteinExistence type="inferred from homology"/>
<dbReference type="PRINTS" id="PR00615">
    <property type="entry name" value="CCAATSUBUNTA"/>
</dbReference>
<keyword evidence="3" id="KW-0804">Transcription</keyword>
<dbReference type="CDD" id="cd22907">
    <property type="entry name" value="HFD_NFYB"/>
    <property type="match status" value="1"/>
</dbReference>
<evidence type="ECO:0000259" key="5">
    <source>
        <dbReference type="Pfam" id="PF00808"/>
    </source>
</evidence>
<dbReference type="PANTHER" id="PTHR11064">
    <property type="entry name" value="CCAAT-BINDING TRANSCRIPTION FACTOR-RELATED"/>
    <property type="match status" value="1"/>
</dbReference>
<dbReference type="GO" id="GO:0000978">
    <property type="term" value="F:RNA polymerase II cis-regulatory region sequence-specific DNA binding"/>
    <property type="evidence" value="ECO:0007669"/>
    <property type="project" value="TreeGrafter"/>
</dbReference>
<evidence type="ECO:0000256" key="1">
    <source>
        <dbReference type="ARBA" id="ARBA00009053"/>
    </source>
</evidence>
<reference evidence="6" key="1">
    <citation type="submission" date="2019-10" db="EMBL/GenBank/DDBJ databases">
        <authorList>
            <person name="Zhang R."/>
            <person name="Pan Y."/>
            <person name="Wang J."/>
            <person name="Ma R."/>
            <person name="Yu S."/>
        </authorList>
    </citation>
    <scope>NUCLEOTIDE SEQUENCE</scope>
    <source>
        <strain evidence="6">LA-IB0</strain>
        <tissue evidence="6">Leaf</tissue>
    </source>
</reference>
<keyword evidence="7" id="KW-1185">Reference proteome</keyword>
<evidence type="ECO:0000256" key="3">
    <source>
        <dbReference type="ARBA" id="ARBA00023163"/>
    </source>
</evidence>
<dbReference type="Pfam" id="PF00808">
    <property type="entry name" value="CBFD_NFYB_HMF"/>
    <property type="match status" value="1"/>
</dbReference>
<evidence type="ECO:0000256" key="4">
    <source>
        <dbReference type="SAM" id="MobiDB-lite"/>
    </source>
</evidence>
<sequence length="251" mass="28028">MGTHLSLSPCPVGSHPLSCPFGIHPSLCPFRIHPSSCPVGIHPLSGIVIRGPTETTNTQPDANNLRNFPQQPFKRDKDQYVTLANVNRIMRRVLPAHAKIADDAKETMQECVSEFSSFITSKANQRCHREYRKTISSEDIILAMGTLGFDDYIEFLTLFLNKQRSQNPNRKPINPPTFFRSSGSLVRQPEAHVTRPPPPTMGHAPTLPSESTVDISNYSDLPKMDDYYMGNLDGGKGSSDNLEFGPFRQFK</sequence>
<dbReference type="InterPro" id="IPR009072">
    <property type="entry name" value="Histone-fold"/>
</dbReference>